<proteinExistence type="predicted"/>
<protein>
    <submittedName>
        <fullName evidence="1">Uncharacterized protein</fullName>
    </submittedName>
</protein>
<name>A0A498SQA8_ACAVI</name>
<reference evidence="1 2" key="1">
    <citation type="submission" date="2018-08" db="EMBL/GenBank/DDBJ databases">
        <authorList>
            <person name="Laetsch R D."/>
            <person name="Stevens L."/>
            <person name="Kumar S."/>
            <person name="Blaxter L. M."/>
        </authorList>
    </citation>
    <scope>NUCLEOTIDE SEQUENCE [LARGE SCALE GENOMIC DNA]</scope>
</reference>
<keyword evidence="2" id="KW-1185">Reference proteome</keyword>
<accession>A0A498SQA8</accession>
<dbReference type="Proteomes" id="UP000276991">
    <property type="component" value="Unassembled WGS sequence"/>
</dbReference>
<dbReference type="STRING" id="6277.A0A498SQA8"/>
<evidence type="ECO:0000313" key="2">
    <source>
        <dbReference type="Proteomes" id="UP000276991"/>
    </source>
</evidence>
<dbReference type="OrthoDB" id="10476299at2759"/>
<gene>
    <name evidence="1" type="ORF">NAV_LOCUS8773</name>
</gene>
<dbReference type="EMBL" id="UPTC01002897">
    <property type="protein sequence ID" value="VBB33982.1"/>
    <property type="molecule type" value="Genomic_DNA"/>
</dbReference>
<evidence type="ECO:0000313" key="1">
    <source>
        <dbReference type="EMBL" id="VBB33982.1"/>
    </source>
</evidence>
<organism evidence="1 2">
    <name type="scientific">Acanthocheilonema viteae</name>
    <name type="common">Filarial nematode worm</name>
    <name type="synonym">Dipetalonema viteae</name>
    <dbReference type="NCBI Taxonomy" id="6277"/>
    <lineage>
        <taxon>Eukaryota</taxon>
        <taxon>Metazoa</taxon>
        <taxon>Ecdysozoa</taxon>
        <taxon>Nematoda</taxon>
        <taxon>Chromadorea</taxon>
        <taxon>Rhabditida</taxon>
        <taxon>Spirurina</taxon>
        <taxon>Spiruromorpha</taxon>
        <taxon>Filarioidea</taxon>
        <taxon>Onchocercidae</taxon>
        <taxon>Acanthocheilonema</taxon>
    </lineage>
</organism>
<dbReference type="AlphaFoldDB" id="A0A498SQA8"/>
<sequence>MEPCENENRCGKRMQNASKIPVVKFTKARGQSISSLLLSRHSDDSEDSGRFAVSFDDSFYANKSEQVEKVNNSGQTCKQSKHSRAQQFLSVFSQPELLSAGTSDRDSIGSSDSSFHAENVSRISAILDKAKSRGRQLVYSHKNKKVTKKTDSLGKVHQIITVRDVHCVEGEIGLQNRDHATAGSISANKDSLTQSSSFFDRFHMFKSADDENNKVPKFEQPRMFKVLISRHQILPFSRHRVLSSLLLLAFN</sequence>